<name>W7TLA8_9STRA</name>
<accession>W7TLA8</accession>
<dbReference type="Proteomes" id="UP000019335">
    <property type="component" value="Unassembled WGS sequence"/>
</dbReference>
<keyword evidence="2" id="KW-1133">Transmembrane helix</keyword>
<dbReference type="CDD" id="cd04673">
    <property type="entry name" value="NUDIX_ADPRase"/>
    <property type="match status" value="1"/>
</dbReference>
<dbReference type="PANTHER" id="PTHR43736">
    <property type="entry name" value="ADP-RIBOSE PYROPHOSPHATASE"/>
    <property type="match status" value="1"/>
</dbReference>
<dbReference type="Gene3D" id="3.90.79.10">
    <property type="entry name" value="Nucleoside Triphosphate Pyrophosphohydrolase"/>
    <property type="match status" value="1"/>
</dbReference>
<proteinExistence type="predicted"/>
<protein>
    <submittedName>
        <fullName evidence="4">Nudix</fullName>
    </submittedName>
</protein>
<dbReference type="SUPFAM" id="SSF55811">
    <property type="entry name" value="Nudix"/>
    <property type="match status" value="1"/>
</dbReference>
<dbReference type="AlphaFoldDB" id="W7TLA8"/>
<dbReference type="EMBL" id="AZIL01002596">
    <property type="protein sequence ID" value="EWM21211.1"/>
    <property type="molecule type" value="Genomic_DNA"/>
</dbReference>
<dbReference type="PROSITE" id="PS51462">
    <property type="entry name" value="NUDIX"/>
    <property type="match status" value="1"/>
</dbReference>
<comment type="caution">
    <text evidence="4">The sequence shown here is derived from an EMBL/GenBank/DDBJ whole genome shotgun (WGS) entry which is preliminary data.</text>
</comment>
<evidence type="ECO:0000313" key="4">
    <source>
        <dbReference type="EMBL" id="EWM21211.1"/>
    </source>
</evidence>
<keyword evidence="2" id="KW-0472">Membrane</keyword>
<dbReference type="InterPro" id="IPR015797">
    <property type="entry name" value="NUDIX_hydrolase-like_dom_sf"/>
</dbReference>
<dbReference type="OrthoDB" id="43174at2759"/>
<evidence type="ECO:0000256" key="2">
    <source>
        <dbReference type="SAM" id="Phobius"/>
    </source>
</evidence>
<feature type="domain" description="Nudix hydrolase" evidence="3">
    <location>
        <begin position="237"/>
        <end position="388"/>
    </location>
</feature>
<feature type="region of interest" description="Disordered" evidence="1">
    <location>
        <begin position="108"/>
        <end position="222"/>
    </location>
</feature>
<evidence type="ECO:0000256" key="1">
    <source>
        <dbReference type="SAM" id="MobiDB-lite"/>
    </source>
</evidence>
<sequence length="406" mass="43124">MSVSPPHTAKTDCSMRANTGCCIFSLLHHILGVLLLALLFITATMATSPTLRRAKSCTSWSRSFFPPVKAPAMGFMAANGGMARRYWTTKGLGVGRRLLMWSDASTSGFSGAGSTANNEKRNAGSIQGPAEAGDEVFRTGLPPLHWPSPDAETVSGNRGADQSSAPAPTVNLGKNNKRKGAASLPPIKGALPNKSKSTGPPASNVNTGTGEGAYAGDVSRGSSSSREEISINAYPLHARAAVAVTIATKPSAFEKTTRYCVVKRSKEPGKGKWSLPGGSVELGEETLLAAAREAREETSLSKEDLRFYPHAVCTTDAIYRREDGARGVLFHYVITHQAAWITTGAMDRARAGDDAAELTFKTLEELKAMSLEGLLVGNVCDVVMRVERLVAKGVINIDFDLVRLEA</sequence>
<dbReference type="InterPro" id="IPR000086">
    <property type="entry name" value="NUDIX_hydrolase_dom"/>
</dbReference>
<feature type="compositionally biased region" description="Polar residues" evidence="1">
    <location>
        <begin position="194"/>
        <end position="208"/>
    </location>
</feature>
<evidence type="ECO:0000313" key="5">
    <source>
        <dbReference type="Proteomes" id="UP000019335"/>
    </source>
</evidence>
<feature type="compositionally biased region" description="Polar residues" evidence="1">
    <location>
        <begin position="154"/>
        <end position="166"/>
    </location>
</feature>
<evidence type="ECO:0000259" key="3">
    <source>
        <dbReference type="PROSITE" id="PS51462"/>
    </source>
</evidence>
<gene>
    <name evidence="4" type="ORF">Naga_100429g3</name>
</gene>
<organism evidence="4 5">
    <name type="scientific">Nannochloropsis gaditana</name>
    <dbReference type="NCBI Taxonomy" id="72520"/>
    <lineage>
        <taxon>Eukaryota</taxon>
        <taxon>Sar</taxon>
        <taxon>Stramenopiles</taxon>
        <taxon>Ochrophyta</taxon>
        <taxon>Eustigmatophyceae</taxon>
        <taxon>Eustigmatales</taxon>
        <taxon>Monodopsidaceae</taxon>
        <taxon>Nannochloropsis</taxon>
    </lineage>
</organism>
<keyword evidence="5" id="KW-1185">Reference proteome</keyword>
<dbReference type="PANTHER" id="PTHR43736:SF1">
    <property type="entry name" value="DIHYDRONEOPTERIN TRIPHOSPHATE DIPHOSPHATASE"/>
    <property type="match status" value="1"/>
</dbReference>
<dbReference type="Pfam" id="PF00293">
    <property type="entry name" value="NUDIX"/>
    <property type="match status" value="1"/>
</dbReference>
<keyword evidence="2" id="KW-0812">Transmembrane</keyword>
<reference evidence="4 5" key="1">
    <citation type="journal article" date="2014" name="Mol. Plant">
        <title>Chromosome Scale Genome Assembly and Transcriptome Profiling of Nannochloropsis gaditana in Nitrogen Depletion.</title>
        <authorList>
            <person name="Corteggiani Carpinelli E."/>
            <person name="Telatin A."/>
            <person name="Vitulo N."/>
            <person name="Forcato C."/>
            <person name="D'Angelo M."/>
            <person name="Schiavon R."/>
            <person name="Vezzi A."/>
            <person name="Giacometti G.M."/>
            <person name="Morosinotto T."/>
            <person name="Valle G."/>
        </authorList>
    </citation>
    <scope>NUCLEOTIDE SEQUENCE [LARGE SCALE GENOMIC DNA]</scope>
    <source>
        <strain evidence="4 5">B-31</strain>
    </source>
</reference>
<feature type="transmembrane region" description="Helical" evidence="2">
    <location>
        <begin position="21"/>
        <end position="46"/>
    </location>
</feature>